<protein>
    <submittedName>
        <fullName evidence="5">Nucleoid-associated protein Lsr2</fullName>
    </submittedName>
</protein>
<dbReference type="InterPro" id="IPR024412">
    <property type="entry name" value="Lsr2_dim_dom"/>
</dbReference>
<name>A0A1Y5NU88_9MICO</name>
<dbReference type="Gene3D" id="3.30.60.230">
    <property type="entry name" value="Lsr2, dimerization domain"/>
    <property type="match status" value="1"/>
</dbReference>
<feature type="compositionally biased region" description="Low complexity" evidence="2">
    <location>
        <begin position="62"/>
        <end position="74"/>
    </location>
</feature>
<sequence length="122" mass="12836">MARRIVHQLVDDLDGTVLEVGSGETVLFSLDGTAYEIDLTDGNADALRATLAPYIAAARSISARGGASTSSPRGSSGGARRQKRSGQRDYTPVRAWAAENGYTLSERGRVPAAVLDAYDAAH</sequence>
<dbReference type="InterPro" id="IPR055370">
    <property type="entry name" value="Lsr2_DNA-bd"/>
</dbReference>
<dbReference type="Gene3D" id="4.10.320.10">
    <property type="entry name" value="E3-binding domain"/>
    <property type="match status" value="1"/>
</dbReference>
<evidence type="ECO:0000256" key="2">
    <source>
        <dbReference type="SAM" id="MobiDB-lite"/>
    </source>
</evidence>
<proteinExistence type="predicted"/>
<gene>
    <name evidence="5" type="primary">lsr</name>
    <name evidence="5" type="ORF">MIPYR_10148</name>
</gene>
<feature type="domain" description="Lsr2 DNA-binding" evidence="4">
    <location>
        <begin position="88"/>
        <end position="121"/>
    </location>
</feature>
<dbReference type="InterPro" id="IPR042261">
    <property type="entry name" value="Lsr2-like_dimerization"/>
</dbReference>
<keyword evidence="1" id="KW-0238">DNA-binding</keyword>
<accession>A0A1Y5NU88</accession>
<dbReference type="RefSeq" id="WP_295572408.1">
    <property type="nucleotide sequence ID" value="NZ_FLQR01000001.1"/>
</dbReference>
<reference evidence="5" key="1">
    <citation type="submission" date="2016-03" db="EMBL/GenBank/DDBJ databases">
        <authorList>
            <person name="Ploux O."/>
        </authorList>
    </citation>
    <scope>NUCLEOTIDE SEQUENCE</scope>
    <source>
        <strain evidence="5">UC1</strain>
    </source>
</reference>
<evidence type="ECO:0000313" key="5">
    <source>
        <dbReference type="EMBL" id="SBS69967.1"/>
    </source>
</evidence>
<evidence type="ECO:0000259" key="4">
    <source>
        <dbReference type="Pfam" id="PF23359"/>
    </source>
</evidence>
<feature type="region of interest" description="Disordered" evidence="2">
    <location>
        <begin position="62"/>
        <end position="92"/>
    </location>
</feature>
<evidence type="ECO:0000256" key="1">
    <source>
        <dbReference type="ARBA" id="ARBA00023125"/>
    </source>
</evidence>
<dbReference type="GO" id="GO:0016746">
    <property type="term" value="F:acyltransferase activity"/>
    <property type="evidence" value="ECO:0007669"/>
    <property type="project" value="InterPro"/>
</dbReference>
<dbReference type="InterPro" id="IPR036625">
    <property type="entry name" value="E3-bd_dom_sf"/>
</dbReference>
<dbReference type="Pfam" id="PF23359">
    <property type="entry name" value="Lsr2_DNA-bd"/>
    <property type="match status" value="1"/>
</dbReference>
<dbReference type="EMBL" id="FLQR01000001">
    <property type="protein sequence ID" value="SBS69967.1"/>
    <property type="molecule type" value="Genomic_DNA"/>
</dbReference>
<dbReference type="AlphaFoldDB" id="A0A1Y5NU88"/>
<dbReference type="GO" id="GO:0003677">
    <property type="term" value="F:DNA binding"/>
    <property type="evidence" value="ECO:0007669"/>
    <property type="project" value="UniProtKB-KW"/>
</dbReference>
<organism evidence="5">
    <name type="scientific">uncultured Microbacterium sp</name>
    <dbReference type="NCBI Taxonomy" id="191216"/>
    <lineage>
        <taxon>Bacteria</taxon>
        <taxon>Bacillati</taxon>
        <taxon>Actinomycetota</taxon>
        <taxon>Actinomycetes</taxon>
        <taxon>Micrococcales</taxon>
        <taxon>Microbacteriaceae</taxon>
        <taxon>Microbacterium</taxon>
        <taxon>environmental samples</taxon>
    </lineage>
</organism>
<evidence type="ECO:0000259" key="3">
    <source>
        <dbReference type="Pfam" id="PF11774"/>
    </source>
</evidence>
<feature type="domain" description="Lsr2 dimerization" evidence="3">
    <location>
        <begin position="1"/>
        <end position="61"/>
    </location>
</feature>
<dbReference type="Pfam" id="PF11774">
    <property type="entry name" value="Lsr2"/>
    <property type="match status" value="1"/>
</dbReference>